<reference evidence="2 3" key="1">
    <citation type="submission" date="2024-01" db="EMBL/GenBank/DDBJ databases">
        <title>The genomes of 5 underutilized Papilionoideae crops provide insights into root nodulation and disease resistanc.</title>
        <authorList>
            <person name="Jiang F."/>
        </authorList>
    </citation>
    <scope>NUCLEOTIDE SEQUENCE [LARGE SCALE GENOMIC DNA]</scope>
    <source>
        <strain evidence="2">DUOXIRENSHENG_FW03</strain>
        <tissue evidence="2">Leaves</tissue>
    </source>
</reference>
<keyword evidence="3" id="KW-1185">Reference proteome</keyword>
<sequence length="115" mass="12486">MMKGSSNPLLVLVMVIWLHANVSNIAAVSKWNDTCDGSVEECLNVHNLESQLPTVSSSHLGRMLAQTNHLVTPGTNNADNTAVCETINGYKRCGAKVDPTPSPCRDIHDRGCHYI</sequence>
<protein>
    <submittedName>
        <fullName evidence="2">Uncharacterized protein</fullName>
    </submittedName>
</protein>
<dbReference type="AlphaFoldDB" id="A0AAN9SHM5"/>
<evidence type="ECO:0000313" key="3">
    <source>
        <dbReference type="Proteomes" id="UP001386955"/>
    </source>
</evidence>
<organism evidence="2 3">
    <name type="scientific">Psophocarpus tetragonolobus</name>
    <name type="common">Winged bean</name>
    <name type="synonym">Dolichos tetragonolobus</name>
    <dbReference type="NCBI Taxonomy" id="3891"/>
    <lineage>
        <taxon>Eukaryota</taxon>
        <taxon>Viridiplantae</taxon>
        <taxon>Streptophyta</taxon>
        <taxon>Embryophyta</taxon>
        <taxon>Tracheophyta</taxon>
        <taxon>Spermatophyta</taxon>
        <taxon>Magnoliopsida</taxon>
        <taxon>eudicotyledons</taxon>
        <taxon>Gunneridae</taxon>
        <taxon>Pentapetalae</taxon>
        <taxon>rosids</taxon>
        <taxon>fabids</taxon>
        <taxon>Fabales</taxon>
        <taxon>Fabaceae</taxon>
        <taxon>Papilionoideae</taxon>
        <taxon>50 kb inversion clade</taxon>
        <taxon>NPAAA clade</taxon>
        <taxon>indigoferoid/millettioid clade</taxon>
        <taxon>Phaseoleae</taxon>
        <taxon>Psophocarpus</taxon>
    </lineage>
</organism>
<proteinExistence type="predicted"/>
<evidence type="ECO:0000313" key="2">
    <source>
        <dbReference type="EMBL" id="KAK7394388.1"/>
    </source>
</evidence>
<dbReference type="Proteomes" id="UP001386955">
    <property type="component" value="Unassembled WGS sequence"/>
</dbReference>
<feature type="chain" id="PRO_5042941669" evidence="1">
    <location>
        <begin position="28"/>
        <end position="115"/>
    </location>
</feature>
<accession>A0AAN9SHM5</accession>
<gene>
    <name evidence="2" type="ORF">VNO78_14915</name>
</gene>
<evidence type="ECO:0000256" key="1">
    <source>
        <dbReference type="SAM" id="SignalP"/>
    </source>
</evidence>
<comment type="caution">
    <text evidence="2">The sequence shown here is derived from an EMBL/GenBank/DDBJ whole genome shotgun (WGS) entry which is preliminary data.</text>
</comment>
<name>A0AAN9SHM5_PSOTE</name>
<feature type="signal peptide" evidence="1">
    <location>
        <begin position="1"/>
        <end position="27"/>
    </location>
</feature>
<dbReference type="EMBL" id="JAYMYS010000004">
    <property type="protein sequence ID" value="KAK7394388.1"/>
    <property type="molecule type" value="Genomic_DNA"/>
</dbReference>
<keyword evidence="1" id="KW-0732">Signal</keyword>